<sequence>MSSDSRDDGGKKYSKRHRVLIKIFSVILLFAALTSLADYLVDYFIESDTKVENSMHIAALFNFSILID</sequence>
<proteinExistence type="predicted"/>
<protein>
    <submittedName>
        <fullName evidence="2">FBOX-containing protein</fullName>
    </submittedName>
</protein>
<keyword evidence="1" id="KW-0472">Membrane</keyword>
<evidence type="ECO:0000256" key="1">
    <source>
        <dbReference type="SAM" id="Phobius"/>
    </source>
</evidence>
<dbReference type="EMBL" id="LS483412">
    <property type="protein sequence ID" value="SQG89023.1"/>
    <property type="molecule type" value="Genomic_DNA"/>
</dbReference>
<feature type="transmembrane region" description="Helical" evidence="1">
    <location>
        <begin position="20"/>
        <end position="41"/>
    </location>
</feature>
<organism evidence="2 3">
    <name type="scientific">Legionella pneumophila subsp. pascullei</name>
    <dbReference type="NCBI Taxonomy" id="91890"/>
    <lineage>
        <taxon>Bacteria</taxon>
        <taxon>Pseudomonadati</taxon>
        <taxon>Pseudomonadota</taxon>
        <taxon>Gammaproteobacteria</taxon>
        <taxon>Legionellales</taxon>
        <taxon>Legionellaceae</taxon>
        <taxon>Legionella</taxon>
    </lineage>
</organism>
<reference evidence="2 3" key="1">
    <citation type="submission" date="2018-06" db="EMBL/GenBank/DDBJ databases">
        <authorList>
            <consortium name="Pathogen Informatics"/>
            <person name="Doyle S."/>
        </authorList>
    </citation>
    <scope>NUCLEOTIDE SEQUENCE [LARGE SCALE GENOMIC DNA]</scope>
    <source>
        <strain evidence="2 3">NCTC12272</strain>
    </source>
</reference>
<keyword evidence="1" id="KW-0812">Transmembrane</keyword>
<dbReference type="Proteomes" id="UP000249566">
    <property type="component" value="Chromosome 1"/>
</dbReference>
<name>A0AAX2ISZ5_LEGPN</name>
<evidence type="ECO:0000313" key="2">
    <source>
        <dbReference type="EMBL" id="SQG89023.1"/>
    </source>
</evidence>
<keyword evidence="1" id="KW-1133">Transmembrane helix</keyword>
<gene>
    <name evidence="2" type="ORF">NCTC12272_00189</name>
</gene>
<dbReference type="RefSeq" id="WP_027223284.1">
    <property type="nucleotide sequence ID" value="NZ_CAAAIJ010000003.1"/>
</dbReference>
<accession>A0AAX2ISZ5</accession>
<dbReference type="AlphaFoldDB" id="A0AAX2ISZ5"/>
<evidence type="ECO:0000313" key="3">
    <source>
        <dbReference type="Proteomes" id="UP000249566"/>
    </source>
</evidence>